<organism evidence="4 5">
    <name type="scientific">Pseudomaricurvus hydrocarbonicus</name>
    <dbReference type="NCBI Taxonomy" id="1470433"/>
    <lineage>
        <taxon>Bacteria</taxon>
        <taxon>Pseudomonadati</taxon>
        <taxon>Pseudomonadota</taxon>
        <taxon>Gammaproteobacteria</taxon>
        <taxon>Cellvibrionales</taxon>
        <taxon>Cellvibrionaceae</taxon>
        <taxon>Pseudomaricurvus</taxon>
    </lineage>
</organism>
<dbReference type="Pfam" id="PF00440">
    <property type="entry name" value="TetR_N"/>
    <property type="match status" value="1"/>
</dbReference>
<accession>A0A9E5MMR1</accession>
<keyword evidence="5" id="KW-1185">Reference proteome</keyword>
<dbReference type="Proteomes" id="UP000787472">
    <property type="component" value="Unassembled WGS sequence"/>
</dbReference>
<dbReference type="PANTHER" id="PTHR43479:SF11">
    <property type="entry name" value="ACREF_ENVCD OPERON REPRESSOR-RELATED"/>
    <property type="match status" value="1"/>
</dbReference>
<evidence type="ECO:0000256" key="2">
    <source>
        <dbReference type="PROSITE-ProRule" id="PRU00335"/>
    </source>
</evidence>
<dbReference type="RefSeq" id="WP_167189148.1">
    <property type="nucleotide sequence ID" value="NZ_JAAONZ010000014.1"/>
</dbReference>
<proteinExistence type="predicted"/>
<dbReference type="GO" id="GO:0003677">
    <property type="term" value="F:DNA binding"/>
    <property type="evidence" value="ECO:0007669"/>
    <property type="project" value="UniProtKB-UniRule"/>
</dbReference>
<sequence>MKSPRNGNSPSTRTRETRKSLRNSLLTLLEEKTFEQIIVREITTRASVGYATFFRHYKDKDALLNDLAAQEIHKLLTMTLPILYSVDSMASAQALCSFVWEHRKLWKTLLTGGASSIVKEEYLSQALGLAKEQAHPDA</sequence>
<reference evidence="4" key="1">
    <citation type="submission" date="2020-03" db="EMBL/GenBank/DDBJ databases">
        <authorList>
            <person name="Guo F."/>
        </authorList>
    </citation>
    <scope>NUCLEOTIDE SEQUENCE</scope>
    <source>
        <strain evidence="4">JCM 30134</strain>
    </source>
</reference>
<dbReference type="EMBL" id="JAAONZ010000014">
    <property type="protein sequence ID" value="NHO67094.1"/>
    <property type="molecule type" value="Genomic_DNA"/>
</dbReference>
<feature type="DNA-binding region" description="H-T-H motif" evidence="2">
    <location>
        <begin position="38"/>
        <end position="57"/>
    </location>
</feature>
<feature type="domain" description="HTH tetR-type" evidence="3">
    <location>
        <begin position="15"/>
        <end position="75"/>
    </location>
</feature>
<dbReference type="AlphaFoldDB" id="A0A9E5MMR1"/>
<dbReference type="PANTHER" id="PTHR43479">
    <property type="entry name" value="ACREF/ENVCD OPERON REPRESSOR-RELATED"/>
    <property type="match status" value="1"/>
</dbReference>
<name>A0A9E5MMR1_9GAMM</name>
<evidence type="ECO:0000313" key="4">
    <source>
        <dbReference type="EMBL" id="NHO67094.1"/>
    </source>
</evidence>
<evidence type="ECO:0000313" key="5">
    <source>
        <dbReference type="Proteomes" id="UP000787472"/>
    </source>
</evidence>
<dbReference type="Gene3D" id="1.10.357.10">
    <property type="entry name" value="Tetracycline Repressor, domain 2"/>
    <property type="match status" value="1"/>
</dbReference>
<comment type="caution">
    <text evidence="4">The sequence shown here is derived from an EMBL/GenBank/DDBJ whole genome shotgun (WGS) entry which is preliminary data.</text>
</comment>
<dbReference type="PROSITE" id="PS50977">
    <property type="entry name" value="HTH_TETR_2"/>
    <property type="match status" value="1"/>
</dbReference>
<evidence type="ECO:0000256" key="1">
    <source>
        <dbReference type="ARBA" id="ARBA00023125"/>
    </source>
</evidence>
<dbReference type="InterPro" id="IPR009057">
    <property type="entry name" value="Homeodomain-like_sf"/>
</dbReference>
<dbReference type="SUPFAM" id="SSF46689">
    <property type="entry name" value="Homeodomain-like"/>
    <property type="match status" value="1"/>
</dbReference>
<evidence type="ECO:0000259" key="3">
    <source>
        <dbReference type="PROSITE" id="PS50977"/>
    </source>
</evidence>
<protein>
    <submittedName>
        <fullName evidence="4">TetR/AcrR family transcriptional regulator</fullName>
    </submittedName>
</protein>
<gene>
    <name evidence="4" type="ORF">G8770_16220</name>
</gene>
<dbReference type="InterPro" id="IPR001647">
    <property type="entry name" value="HTH_TetR"/>
</dbReference>
<dbReference type="InterPro" id="IPR050624">
    <property type="entry name" value="HTH-type_Tx_Regulator"/>
</dbReference>
<keyword evidence="1 2" id="KW-0238">DNA-binding</keyword>